<dbReference type="Pfam" id="PF02517">
    <property type="entry name" value="Rce1-like"/>
    <property type="match status" value="1"/>
</dbReference>
<feature type="domain" description="CAAX prenyl protease 2/Lysostaphin resistance protein A-like" evidence="2">
    <location>
        <begin position="118"/>
        <end position="222"/>
    </location>
</feature>
<reference evidence="3 4" key="1">
    <citation type="journal article" date="2019" name="Int. J. Syst. Evol. Microbiol.">
        <title>The Global Catalogue of Microorganisms (GCM) 10K type strain sequencing project: providing services to taxonomists for standard genome sequencing and annotation.</title>
        <authorList>
            <consortium name="The Broad Institute Genomics Platform"/>
            <consortium name="The Broad Institute Genome Sequencing Center for Infectious Disease"/>
            <person name="Wu L."/>
            <person name="Ma J."/>
        </authorList>
    </citation>
    <scope>NUCLEOTIDE SEQUENCE [LARGE SCALE GENOMIC DNA]</scope>
    <source>
        <strain evidence="3 4">GX21</strain>
    </source>
</reference>
<comment type="caution">
    <text evidence="3">The sequence shown here is derived from an EMBL/GenBank/DDBJ whole genome shotgun (WGS) entry which is preliminary data.</text>
</comment>
<feature type="transmembrane region" description="Helical" evidence="1">
    <location>
        <begin position="12"/>
        <end position="31"/>
    </location>
</feature>
<feature type="transmembrane region" description="Helical" evidence="1">
    <location>
        <begin position="152"/>
        <end position="170"/>
    </location>
</feature>
<feature type="transmembrane region" description="Helical" evidence="1">
    <location>
        <begin position="117"/>
        <end position="140"/>
    </location>
</feature>
<dbReference type="EMBL" id="JBHTAT010000001">
    <property type="protein sequence ID" value="MFC7255204.1"/>
    <property type="molecule type" value="Genomic_DNA"/>
</dbReference>
<keyword evidence="1" id="KW-1133">Transmembrane helix</keyword>
<name>A0ABD5ZXU3_9EURY</name>
<proteinExistence type="predicted"/>
<dbReference type="Proteomes" id="UP001596434">
    <property type="component" value="Unassembled WGS sequence"/>
</dbReference>
<evidence type="ECO:0000256" key="1">
    <source>
        <dbReference type="SAM" id="Phobius"/>
    </source>
</evidence>
<dbReference type="GO" id="GO:0004175">
    <property type="term" value="F:endopeptidase activity"/>
    <property type="evidence" value="ECO:0007669"/>
    <property type="project" value="UniProtKB-ARBA"/>
</dbReference>
<dbReference type="GeneID" id="96953551"/>
<dbReference type="RefSeq" id="WP_379703419.1">
    <property type="nucleotide sequence ID" value="NZ_JBHTAT010000001.1"/>
</dbReference>
<feature type="transmembrane region" description="Helical" evidence="1">
    <location>
        <begin position="238"/>
        <end position="258"/>
    </location>
</feature>
<keyword evidence="1" id="KW-0472">Membrane</keyword>
<organism evidence="3 4">
    <name type="scientific">Haloplanus litoreus</name>
    <dbReference type="NCBI Taxonomy" id="767515"/>
    <lineage>
        <taxon>Archaea</taxon>
        <taxon>Methanobacteriati</taxon>
        <taxon>Methanobacteriota</taxon>
        <taxon>Stenosarchaea group</taxon>
        <taxon>Halobacteria</taxon>
        <taxon>Halobacteriales</taxon>
        <taxon>Haloferacaceae</taxon>
        <taxon>Haloplanus</taxon>
    </lineage>
</organism>
<dbReference type="AlphaFoldDB" id="A0ABD5ZXU3"/>
<dbReference type="GO" id="GO:0080120">
    <property type="term" value="P:CAAX-box protein maturation"/>
    <property type="evidence" value="ECO:0007669"/>
    <property type="project" value="UniProtKB-ARBA"/>
</dbReference>
<accession>A0ABD5ZXU3</accession>
<dbReference type="InterPro" id="IPR003675">
    <property type="entry name" value="Rce1/LyrA-like_dom"/>
</dbReference>
<protein>
    <submittedName>
        <fullName evidence="3">Type II CAAX prenyl endopeptidase Rce1 family protein</fullName>
    </submittedName>
</protein>
<feature type="transmembrane region" description="Helical" evidence="1">
    <location>
        <begin position="211"/>
        <end position="232"/>
    </location>
</feature>
<sequence length="278" mass="29370">MSDSPVFESGHLVPVVTYLLILGVLSGLTLISTGESPSPILGMAWGVFLILVGLAALTVEGVSPRTHLPSTRSLVPVLGVLITFWALYNLVAYGLALSGVTGFDIASSRVVAHPLPYLAALGSSLVFTAIPEELVFRAYLQSKAVALTEGNVRRAVAIGVAVGAFLFAFFHLPRWFLMSNHGIGPALAGHLLGLTLAGLAYGLVYAVTRNLWLVALFHATMNQPPFLLTIQIPSNLHFLVGLVEYAAIVLFVLVIVSLTESAGISVTPARQEASQASD</sequence>
<keyword evidence="4" id="KW-1185">Reference proteome</keyword>
<feature type="transmembrane region" description="Helical" evidence="1">
    <location>
        <begin position="74"/>
        <end position="97"/>
    </location>
</feature>
<evidence type="ECO:0000259" key="2">
    <source>
        <dbReference type="Pfam" id="PF02517"/>
    </source>
</evidence>
<evidence type="ECO:0000313" key="3">
    <source>
        <dbReference type="EMBL" id="MFC7255204.1"/>
    </source>
</evidence>
<keyword evidence="1" id="KW-0812">Transmembrane</keyword>
<feature type="transmembrane region" description="Helical" evidence="1">
    <location>
        <begin position="182"/>
        <end position="204"/>
    </location>
</feature>
<feature type="transmembrane region" description="Helical" evidence="1">
    <location>
        <begin position="43"/>
        <end position="62"/>
    </location>
</feature>
<gene>
    <name evidence="3" type="ORF">ACFQKE_07835</name>
</gene>
<evidence type="ECO:0000313" key="4">
    <source>
        <dbReference type="Proteomes" id="UP001596434"/>
    </source>
</evidence>